<accession>A0AAE3KEJ3</accession>
<dbReference type="AlphaFoldDB" id="A0AAE3KEJ3"/>
<dbReference type="Proteomes" id="UP001205843">
    <property type="component" value="Unassembled WGS sequence"/>
</dbReference>
<dbReference type="PANTHER" id="PTHR30006">
    <property type="entry name" value="THIAMINE-BINDING PERIPLASMIC PROTEIN-RELATED"/>
    <property type="match status" value="1"/>
</dbReference>
<proteinExistence type="predicted"/>
<dbReference type="GO" id="GO:0030288">
    <property type="term" value="C:outer membrane-bounded periplasmic space"/>
    <property type="evidence" value="ECO:0007669"/>
    <property type="project" value="TreeGrafter"/>
</dbReference>
<dbReference type="RefSeq" id="WP_253472999.1">
    <property type="nucleotide sequence ID" value="NZ_JALJXV010000001.1"/>
</dbReference>
<name>A0AAE3KEJ3_9GAMM</name>
<dbReference type="GO" id="GO:0030976">
    <property type="term" value="F:thiamine pyrophosphate binding"/>
    <property type="evidence" value="ECO:0007669"/>
    <property type="project" value="TreeGrafter"/>
</dbReference>
<dbReference type="GO" id="GO:0030975">
    <property type="term" value="F:thiamine binding"/>
    <property type="evidence" value="ECO:0007669"/>
    <property type="project" value="TreeGrafter"/>
</dbReference>
<dbReference type="SUPFAM" id="SSF53850">
    <property type="entry name" value="Periplasmic binding protein-like II"/>
    <property type="match status" value="1"/>
</dbReference>
<evidence type="ECO:0000256" key="1">
    <source>
        <dbReference type="ARBA" id="ARBA00022729"/>
    </source>
</evidence>
<keyword evidence="4" id="KW-1185">Reference proteome</keyword>
<dbReference type="Pfam" id="PF13531">
    <property type="entry name" value="SBP_bac_11"/>
    <property type="match status" value="1"/>
</dbReference>
<keyword evidence="1 2" id="KW-0732">Signal</keyword>
<dbReference type="PANTHER" id="PTHR30006:SF2">
    <property type="entry name" value="ABC TRANSPORTER SUBSTRATE-BINDING PROTEIN"/>
    <property type="match status" value="1"/>
</dbReference>
<dbReference type="EMBL" id="JALJXV010000001">
    <property type="protein sequence ID" value="MCP1673147.1"/>
    <property type="molecule type" value="Genomic_DNA"/>
</dbReference>
<evidence type="ECO:0000313" key="3">
    <source>
        <dbReference type="EMBL" id="MCP1673147.1"/>
    </source>
</evidence>
<comment type="caution">
    <text evidence="3">The sequence shown here is derived from an EMBL/GenBank/DDBJ whole genome shotgun (WGS) entry which is preliminary data.</text>
</comment>
<feature type="signal peptide" evidence="2">
    <location>
        <begin position="1"/>
        <end position="20"/>
    </location>
</feature>
<feature type="chain" id="PRO_5042264513" evidence="2">
    <location>
        <begin position="21"/>
        <end position="336"/>
    </location>
</feature>
<dbReference type="Gene3D" id="3.40.190.10">
    <property type="entry name" value="Periplasmic binding protein-like II"/>
    <property type="match status" value="2"/>
</dbReference>
<protein>
    <submittedName>
        <fullName evidence="3">Iron(III) transport system substrate-binding protein</fullName>
    </submittedName>
</protein>
<dbReference type="GO" id="GO:0015888">
    <property type="term" value="P:thiamine transport"/>
    <property type="evidence" value="ECO:0007669"/>
    <property type="project" value="TreeGrafter"/>
</dbReference>
<reference evidence="3" key="1">
    <citation type="submission" date="2022-03" db="EMBL/GenBank/DDBJ databases">
        <title>Genomic Encyclopedia of Type Strains, Phase III (KMG-III): the genomes of soil and plant-associated and newly described type strains.</title>
        <authorList>
            <person name="Whitman W."/>
        </authorList>
    </citation>
    <scope>NUCLEOTIDE SEQUENCE</scope>
    <source>
        <strain evidence="3">ANL 6-2</strain>
    </source>
</reference>
<organism evidence="3 4">
    <name type="scientific">Natronocella acetinitrilica</name>
    <dbReference type="NCBI Taxonomy" id="414046"/>
    <lineage>
        <taxon>Bacteria</taxon>
        <taxon>Pseudomonadati</taxon>
        <taxon>Pseudomonadota</taxon>
        <taxon>Gammaproteobacteria</taxon>
        <taxon>Chromatiales</taxon>
        <taxon>Ectothiorhodospiraceae</taxon>
        <taxon>Natronocella</taxon>
    </lineage>
</organism>
<sequence length="336" mass="36418">MKSFSPLAAMLVLAAGLVVACSDGDGGDSNTLTVYSAGPRPLAEAVVEAYAAESGVRVQLFAATTGQVMARLEAERYRPRADVVIFASRVAAEALKSEGRLRHYPDPDWWADTHTDWHDPDHTYFATSAALVGMAFREEVASEDMDWQDVLLGDADLRLTMPSPSRAGSAGDFVVSWVLDRGEEGFADLREARRGGMDFAAANSQAISTLLVGAFDGMVAAVDYLIFRQIADGAPLVMHYPPGGSALVERPIAIMAGTPMPDQAEAFVDFYLSEAMQQQVAATHLLPARRDVPLSEVRGDAELPPLLARDIGDALARQNRILRRFQIEIERAEVVR</sequence>
<evidence type="ECO:0000313" key="4">
    <source>
        <dbReference type="Proteomes" id="UP001205843"/>
    </source>
</evidence>
<dbReference type="PROSITE" id="PS51257">
    <property type="entry name" value="PROKAR_LIPOPROTEIN"/>
    <property type="match status" value="1"/>
</dbReference>
<gene>
    <name evidence="3" type="ORF">J2T57_000239</name>
</gene>
<evidence type="ECO:0000256" key="2">
    <source>
        <dbReference type="SAM" id="SignalP"/>
    </source>
</evidence>